<keyword evidence="12" id="KW-1185">Reference proteome</keyword>
<evidence type="ECO:0000259" key="10">
    <source>
        <dbReference type="PROSITE" id="PS50262"/>
    </source>
</evidence>
<keyword evidence="3 9" id="KW-0812">Transmembrane</keyword>
<evidence type="ECO:0000313" key="12">
    <source>
        <dbReference type="Proteomes" id="UP001195483"/>
    </source>
</evidence>
<dbReference type="CDD" id="cd00637">
    <property type="entry name" value="7tm_classA_rhodopsin-like"/>
    <property type="match status" value="1"/>
</dbReference>
<dbReference type="PRINTS" id="PR00237">
    <property type="entry name" value="GPCRRHODOPSN"/>
</dbReference>
<dbReference type="InterPro" id="IPR017452">
    <property type="entry name" value="GPCR_Rhodpsn_7TM"/>
</dbReference>
<feature type="domain" description="G-protein coupled receptors family 1 profile" evidence="10">
    <location>
        <begin position="44"/>
        <end position="143"/>
    </location>
</feature>
<gene>
    <name evidence="11" type="ORF">CHS0354_018866</name>
</gene>
<feature type="non-terminal residue" evidence="11">
    <location>
        <position position="143"/>
    </location>
</feature>
<dbReference type="GO" id="GO:0004930">
    <property type="term" value="F:G protein-coupled receptor activity"/>
    <property type="evidence" value="ECO:0007669"/>
    <property type="project" value="UniProtKB-KW"/>
</dbReference>
<reference evidence="11" key="3">
    <citation type="submission" date="2023-05" db="EMBL/GenBank/DDBJ databases">
        <authorList>
            <person name="Smith C.H."/>
        </authorList>
    </citation>
    <scope>NUCLEOTIDE SEQUENCE</scope>
    <source>
        <strain evidence="11">CHS0354</strain>
        <tissue evidence="11">Mantle</tissue>
    </source>
</reference>
<evidence type="ECO:0000313" key="11">
    <source>
        <dbReference type="EMBL" id="KAK3589163.1"/>
    </source>
</evidence>
<keyword evidence="2" id="KW-1003">Cell membrane</keyword>
<dbReference type="Pfam" id="PF00001">
    <property type="entry name" value="7tm_1"/>
    <property type="match status" value="1"/>
</dbReference>
<dbReference type="Proteomes" id="UP001195483">
    <property type="component" value="Unassembled WGS sequence"/>
</dbReference>
<keyword evidence="8" id="KW-0807">Transducer</keyword>
<protein>
    <recommendedName>
        <fullName evidence="10">G-protein coupled receptors family 1 profile domain-containing protein</fullName>
    </recommendedName>
</protein>
<evidence type="ECO:0000256" key="2">
    <source>
        <dbReference type="ARBA" id="ARBA00022475"/>
    </source>
</evidence>
<keyword evidence="5" id="KW-0297">G-protein coupled receptor</keyword>
<evidence type="ECO:0000256" key="7">
    <source>
        <dbReference type="ARBA" id="ARBA00023170"/>
    </source>
</evidence>
<evidence type="ECO:0000256" key="4">
    <source>
        <dbReference type="ARBA" id="ARBA00022989"/>
    </source>
</evidence>
<proteinExistence type="predicted"/>
<feature type="transmembrane region" description="Helical" evidence="9">
    <location>
        <begin position="101"/>
        <end position="127"/>
    </location>
</feature>
<evidence type="ECO:0000256" key="5">
    <source>
        <dbReference type="ARBA" id="ARBA00023040"/>
    </source>
</evidence>
<reference evidence="11" key="2">
    <citation type="journal article" date="2021" name="Genome Biol. Evol.">
        <title>Developing a high-quality reference genome for a parasitic bivalve with doubly uniparental inheritance (Bivalvia: Unionida).</title>
        <authorList>
            <person name="Smith C.H."/>
        </authorList>
    </citation>
    <scope>NUCLEOTIDE SEQUENCE</scope>
    <source>
        <strain evidence="11">CHS0354</strain>
        <tissue evidence="11">Mantle</tissue>
    </source>
</reference>
<organism evidence="11 12">
    <name type="scientific">Potamilus streckersoni</name>
    <dbReference type="NCBI Taxonomy" id="2493646"/>
    <lineage>
        <taxon>Eukaryota</taxon>
        <taxon>Metazoa</taxon>
        <taxon>Spiralia</taxon>
        <taxon>Lophotrochozoa</taxon>
        <taxon>Mollusca</taxon>
        <taxon>Bivalvia</taxon>
        <taxon>Autobranchia</taxon>
        <taxon>Heteroconchia</taxon>
        <taxon>Palaeoheterodonta</taxon>
        <taxon>Unionida</taxon>
        <taxon>Unionoidea</taxon>
        <taxon>Unionidae</taxon>
        <taxon>Ambleminae</taxon>
        <taxon>Lampsilini</taxon>
        <taxon>Potamilus</taxon>
    </lineage>
</organism>
<dbReference type="AlphaFoldDB" id="A0AAE0SCU9"/>
<name>A0AAE0SCU9_9BIVA</name>
<evidence type="ECO:0000256" key="1">
    <source>
        <dbReference type="ARBA" id="ARBA00004651"/>
    </source>
</evidence>
<feature type="transmembrane region" description="Helical" evidence="9">
    <location>
        <begin position="30"/>
        <end position="53"/>
    </location>
</feature>
<dbReference type="SUPFAM" id="SSF81321">
    <property type="entry name" value="Family A G protein-coupled receptor-like"/>
    <property type="match status" value="1"/>
</dbReference>
<evidence type="ECO:0000256" key="6">
    <source>
        <dbReference type="ARBA" id="ARBA00023136"/>
    </source>
</evidence>
<comment type="caution">
    <text evidence="11">The sequence shown here is derived from an EMBL/GenBank/DDBJ whole genome shotgun (WGS) entry which is preliminary data.</text>
</comment>
<dbReference type="PROSITE" id="PS50262">
    <property type="entry name" value="G_PROTEIN_RECEP_F1_2"/>
    <property type="match status" value="1"/>
</dbReference>
<feature type="transmembrane region" description="Helical" evidence="9">
    <location>
        <begin position="65"/>
        <end position="89"/>
    </location>
</feature>
<keyword evidence="6 9" id="KW-0472">Membrane</keyword>
<evidence type="ECO:0000256" key="9">
    <source>
        <dbReference type="SAM" id="Phobius"/>
    </source>
</evidence>
<keyword evidence="7" id="KW-0675">Receptor</keyword>
<dbReference type="GO" id="GO:0005886">
    <property type="term" value="C:plasma membrane"/>
    <property type="evidence" value="ECO:0007669"/>
    <property type="project" value="UniProtKB-SubCell"/>
</dbReference>
<dbReference type="InterPro" id="IPR000276">
    <property type="entry name" value="GPCR_Rhodpsn"/>
</dbReference>
<accession>A0AAE0SCU9</accession>
<dbReference type="PANTHER" id="PTHR24228">
    <property type="entry name" value="B2 BRADYKININ RECEPTOR/ANGIOTENSIN II RECEPTOR"/>
    <property type="match status" value="1"/>
</dbReference>
<evidence type="ECO:0000256" key="8">
    <source>
        <dbReference type="ARBA" id="ARBA00023224"/>
    </source>
</evidence>
<dbReference type="EMBL" id="JAEAOA010001155">
    <property type="protein sequence ID" value="KAK3589163.1"/>
    <property type="molecule type" value="Genomic_DNA"/>
</dbReference>
<evidence type="ECO:0000256" key="3">
    <source>
        <dbReference type="ARBA" id="ARBA00022692"/>
    </source>
</evidence>
<sequence length="143" mass="16245">MAYHESSTVNLTDLKTGDNFIFPLSMYRTIAGLLIVAVVFGSLGNILVIVTIFMNKRFRVPVYALLLQVALLNALFETLVVPINIYSFFHNSWTPSTTLCTMIVCVTHMLLCTSGLLLVLVSVYRYFLVRYNHLYMKIKTPKV</sequence>
<keyword evidence="4 9" id="KW-1133">Transmembrane helix</keyword>
<reference evidence="11" key="1">
    <citation type="journal article" date="2021" name="Genome Biol. Evol.">
        <title>A High-Quality Reference Genome for a Parasitic Bivalve with Doubly Uniparental Inheritance (Bivalvia: Unionida).</title>
        <authorList>
            <person name="Smith C.H."/>
        </authorList>
    </citation>
    <scope>NUCLEOTIDE SEQUENCE</scope>
    <source>
        <strain evidence="11">CHS0354</strain>
    </source>
</reference>
<dbReference type="PANTHER" id="PTHR24228:SF74">
    <property type="entry name" value="G-PROTEIN COUPLED RECEPTORS FAMILY 1 PROFILE DOMAIN-CONTAINING PROTEIN"/>
    <property type="match status" value="1"/>
</dbReference>
<dbReference type="Gene3D" id="1.20.1070.10">
    <property type="entry name" value="Rhodopsin 7-helix transmembrane proteins"/>
    <property type="match status" value="1"/>
</dbReference>
<comment type="subcellular location">
    <subcellularLocation>
        <location evidence="1">Cell membrane</location>
        <topology evidence="1">Multi-pass membrane protein</topology>
    </subcellularLocation>
</comment>